<evidence type="ECO:0000256" key="9">
    <source>
        <dbReference type="ARBA" id="ARBA00032931"/>
    </source>
</evidence>
<evidence type="ECO:0000256" key="2">
    <source>
        <dbReference type="ARBA" id="ARBA00010280"/>
    </source>
</evidence>
<keyword evidence="7 12" id="KW-0067">ATP-binding</keyword>
<dbReference type="SUPFAM" id="SSF55326">
    <property type="entry name" value="PurM N-terminal domain-like"/>
    <property type="match status" value="1"/>
</dbReference>
<dbReference type="EMBL" id="CP141615">
    <property type="protein sequence ID" value="WRP16843.1"/>
    <property type="molecule type" value="Genomic_DNA"/>
</dbReference>
<evidence type="ECO:0000256" key="5">
    <source>
        <dbReference type="ARBA" id="ARBA00022598"/>
    </source>
</evidence>
<protein>
    <recommendedName>
        <fullName evidence="4 12">Phosphoribosylformylglycinamidine cyclo-ligase</fullName>
        <ecNumber evidence="3 12">6.3.3.1</ecNumber>
    </recommendedName>
    <alternativeName>
        <fullName evidence="9 12">AIR synthase</fullName>
    </alternativeName>
    <alternativeName>
        <fullName evidence="10 12">AIRS</fullName>
    </alternativeName>
    <alternativeName>
        <fullName evidence="8 12">Phosphoribosyl-aminoimidazole synthetase</fullName>
    </alternativeName>
</protein>
<name>A0ABZ1BXM6_9FIRM</name>
<dbReference type="HAMAP" id="MF_00741">
    <property type="entry name" value="AIRS"/>
    <property type="match status" value="1"/>
</dbReference>
<keyword evidence="5 12" id="KW-0436">Ligase</keyword>
<evidence type="ECO:0000256" key="3">
    <source>
        <dbReference type="ARBA" id="ARBA00013047"/>
    </source>
</evidence>
<evidence type="ECO:0000313" key="17">
    <source>
        <dbReference type="Proteomes" id="UP001332192"/>
    </source>
</evidence>
<dbReference type="Pfam" id="PF00586">
    <property type="entry name" value="AIRS"/>
    <property type="match status" value="1"/>
</dbReference>
<dbReference type="EC" id="6.3.3.1" evidence="3 12"/>
<evidence type="ECO:0000256" key="11">
    <source>
        <dbReference type="ARBA" id="ARBA00049057"/>
    </source>
</evidence>
<evidence type="ECO:0000256" key="7">
    <source>
        <dbReference type="ARBA" id="ARBA00022840"/>
    </source>
</evidence>
<comment type="pathway">
    <text evidence="1 12">Purine metabolism; IMP biosynthesis via de novo pathway; 5-amino-1-(5-phospho-D-ribosyl)imidazole from N(2)-formyl-N(1)-(5-phospho-D-ribosyl)glycinamide: step 2/2.</text>
</comment>
<evidence type="ECO:0000256" key="8">
    <source>
        <dbReference type="ARBA" id="ARBA00031908"/>
    </source>
</evidence>
<evidence type="ECO:0000256" key="6">
    <source>
        <dbReference type="ARBA" id="ARBA00022741"/>
    </source>
</evidence>
<evidence type="ECO:0000256" key="4">
    <source>
        <dbReference type="ARBA" id="ARBA00020367"/>
    </source>
</evidence>
<dbReference type="InterPro" id="IPR010918">
    <property type="entry name" value="PurM-like_C_dom"/>
</dbReference>
<reference evidence="16 17" key="1">
    <citation type="journal article" date="2024" name="Front. Microbiol.">
        <title>Novel thermophilic genera Geochorda gen. nov. and Carboxydochorda gen. nov. from the deep terrestrial subsurface reveal the ecophysiological diversity in the class Limnochordia.</title>
        <authorList>
            <person name="Karnachuk O.V."/>
            <person name="Lukina A.P."/>
            <person name="Avakyan M.R."/>
            <person name="Kadnikov V.V."/>
            <person name="Begmatov S."/>
            <person name="Beletsky A.V."/>
            <person name="Vlasova K.G."/>
            <person name="Novikov A.A."/>
            <person name="Shcherbakova V.A."/>
            <person name="Mardanov A.V."/>
            <person name="Ravin N.V."/>
        </authorList>
    </citation>
    <scope>NUCLEOTIDE SEQUENCE [LARGE SCALE GENOMIC DNA]</scope>
    <source>
        <strain evidence="16 17">L945</strain>
    </source>
</reference>
<feature type="region of interest" description="Disordered" evidence="13">
    <location>
        <begin position="230"/>
        <end position="267"/>
    </location>
</feature>
<evidence type="ECO:0000256" key="10">
    <source>
        <dbReference type="ARBA" id="ARBA00033093"/>
    </source>
</evidence>
<dbReference type="NCBIfam" id="TIGR00878">
    <property type="entry name" value="purM"/>
    <property type="match status" value="1"/>
</dbReference>
<dbReference type="SUPFAM" id="SSF56042">
    <property type="entry name" value="PurM C-terminal domain-like"/>
    <property type="match status" value="1"/>
</dbReference>
<dbReference type="PANTHER" id="PTHR10520">
    <property type="entry name" value="TRIFUNCTIONAL PURINE BIOSYNTHETIC PROTEIN ADENOSINE-3-RELATED"/>
    <property type="match status" value="1"/>
</dbReference>
<comment type="similarity">
    <text evidence="2 12">Belongs to the AIR synthase family.</text>
</comment>
<evidence type="ECO:0000259" key="15">
    <source>
        <dbReference type="Pfam" id="PF02769"/>
    </source>
</evidence>
<evidence type="ECO:0000259" key="14">
    <source>
        <dbReference type="Pfam" id="PF00586"/>
    </source>
</evidence>
<evidence type="ECO:0000256" key="1">
    <source>
        <dbReference type="ARBA" id="ARBA00004686"/>
    </source>
</evidence>
<dbReference type="Pfam" id="PF02769">
    <property type="entry name" value="AIRS_C"/>
    <property type="match status" value="1"/>
</dbReference>
<keyword evidence="6 12" id="KW-0547">Nucleotide-binding</keyword>
<comment type="catalytic activity">
    <reaction evidence="11 12">
        <text>2-formamido-N(1)-(5-O-phospho-beta-D-ribosyl)acetamidine + ATP = 5-amino-1-(5-phospho-beta-D-ribosyl)imidazole + ADP + phosphate + H(+)</text>
        <dbReference type="Rhea" id="RHEA:23032"/>
        <dbReference type="ChEBI" id="CHEBI:15378"/>
        <dbReference type="ChEBI" id="CHEBI:30616"/>
        <dbReference type="ChEBI" id="CHEBI:43474"/>
        <dbReference type="ChEBI" id="CHEBI:137981"/>
        <dbReference type="ChEBI" id="CHEBI:147287"/>
        <dbReference type="ChEBI" id="CHEBI:456216"/>
        <dbReference type="EC" id="6.3.3.1"/>
    </reaction>
</comment>
<dbReference type="Gene3D" id="3.30.1330.10">
    <property type="entry name" value="PurM-like, N-terminal domain"/>
    <property type="match status" value="1"/>
</dbReference>
<dbReference type="CDD" id="cd02196">
    <property type="entry name" value="PurM"/>
    <property type="match status" value="1"/>
</dbReference>
<dbReference type="PANTHER" id="PTHR10520:SF12">
    <property type="entry name" value="TRIFUNCTIONAL PURINE BIOSYNTHETIC PROTEIN ADENOSINE-3"/>
    <property type="match status" value="1"/>
</dbReference>
<keyword evidence="12" id="KW-0658">Purine biosynthesis</keyword>
<gene>
    <name evidence="12 16" type="primary">purM</name>
    <name evidence="16" type="ORF">U7230_12225</name>
</gene>
<dbReference type="InterPro" id="IPR016188">
    <property type="entry name" value="PurM-like_N"/>
</dbReference>
<keyword evidence="12" id="KW-0963">Cytoplasm</keyword>
<dbReference type="RefSeq" id="WP_324716115.1">
    <property type="nucleotide sequence ID" value="NZ_CP141615.1"/>
</dbReference>
<proteinExistence type="inferred from homology"/>
<feature type="domain" description="PurM-like C-terminal" evidence="15">
    <location>
        <begin position="198"/>
        <end position="385"/>
    </location>
</feature>
<dbReference type="GO" id="GO:0004641">
    <property type="term" value="F:phosphoribosylformylglycinamidine cyclo-ligase activity"/>
    <property type="evidence" value="ECO:0007669"/>
    <property type="project" value="UniProtKB-EC"/>
</dbReference>
<dbReference type="InterPro" id="IPR004733">
    <property type="entry name" value="PurM_cligase"/>
</dbReference>
<dbReference type="InterPro" id="IPR036921">
    <property type="entry name" value="PurM-like_N_sf"/>
</dbReference>
<organism evidence="16 17">
    <name type="scientific">Carboxydichorda subterranea</name>
    <dbReference type="NCBI Taxonomy" id="3109565"/>
    <lineage>
        <taxon>Bacteria</taxon>
        <taxon>Bacillati</taxon>
        <taxon>Bacillota</taxon>
        <taxon>Limnochordia</taxon>
        <taxon>Limnochordales</taxon>
        <taxon>Geochordaceae</taxon>
        <taxon>Carboxydichorda</taxon>
    </lineage>
</organism>
<accession>A0ABZ1BXM6</accession>
<evidence type="ECO:0000313" key="16">
    <source>
        <dbReference type="EMBL" id="WRP16843.1"/>
    </source>
</evidence>
<evidence type="ECO:0000256" key="13">
    <source>
        <dbReference type="SAM" id="MobiDB-lite"/>
    </source>
</evidence>
<keyword evidence="17" id="KW-1185">Reference proteome</keyword>
<comment type="subcellular location">
    <subcellularLocation>
        <location evidence="12">Cytoplasm</location>
    </subcellularLocation>
</comment>
<dbReference type="Proteomes" id="UP001332192">
    <property type="component" value="Chromosome"/>
</dbReference>
<feature type="region of interest" description="Disordered" evidence="13">
    <location>
        <begin position="1"/>
        <end position="23"/>
    </location>
</feature>
<dbReference type="Gene3D" id="3.90.650.10">
    <property type="entry name" value="PurM-like C-terminal domain"/>
    <property type="match status" value="1"/>
</dbReference>
<feature type="domain" description="PurM-like N-terminal" evidence="14">
    <location>
        <begin position="78"/>
        <end position="185"/>
    </location>
</feature>
<sequence length="418" mass="42634">MGLEEDTMEPPAEGAPHGGARAREAPGYRAAGVDLEGKRALVQQLARIARTTPQAGVLQGIGGFAGALALADAAGAFEDPVLVAGADGVGTKLELLARLGRHRVAGVDCVAMCVNDVVAAGGRPLFFLDYLAMSRLDPEVASEVVEGVAEGCREAGCTLLGGETAEMPGFYGAGMYELAGFCVGVADRAAIERGMMARPGDVLVGLGSSGLHSNGFSLVRRILEQAGADLGAPAPFGQGPGAPPGTSTLREHGSLGERSVPPPPGITLGEALTQPTRIYARAALAMGAAVEVHALAHITGGGLPDNLSRVLPAGTRAVVERGSWPEPAVFRWLEETGRLSETEMFRVFNMGLGMVAAVAPADVEAAVALATAAGHAAWVVGRVEGPGLDPATTLSRGIRFTASAKQAQTGGWVEIVGR</sequence>
<dbReference type="InterPro" id="IPR036676">
    <property type="entry name" value="PurM-like_C_sf"/>
</dbReference>
<evidence type="ECO:0000256" key="12">
    <source>
        <dbReference type="HAMAP-Rule" id="MF_00741"/>
    </source>
</evidence>